<gene>
    <name evidence="2" type="ORF">NV226_00830</name>
</gene>
<proteinExistence type="predicted"/>
<name>A0ABY5R8S0_9MOLU</name>
<dbReference type="RefSeq" id="WP_258211012.1">
    <property type="nucleotide sequence ID" value="NZ_CP102734.1"/>
</dbReference>
<dbReference type="InterPro" id="IPR009081">
    <property type="entry name" value="PP-bd_ACP"/>
</dbReference>
<feature type="domain" description="Carrier" evidence="1">
    <location>
        <begin position="1"/>
        <end position="75"/>
    </location>
</feature>
<reference evidence="2" key="1">
    <citation type="submission" date="2022-08" db="EMBL/GenBank/DDBJ databases">
        <title>Complete genome of Mycoplasma iguanae type strain 2327.</title>
        <authorList>
            <person name="Spergser J."/>
        </authorList>
    </citation>
    <scope>NUCLEOTIDE SEQUENCE</scope>
    <source>
        <strain evidence="2">2327</strain>
    </source>
</reference>
<protein>
    <submittedName>
        <fullName evidence="2">Phosphopantetheine-binding protein</fullName>
    </submittedName>
</protein>
<keyword evidence="3" id="KW-1185">Reference proteome</keyword>
<dbReference type="SUPFAM" id="SSF47336">
    <property type="entry name" value="ACP-like"/>
    <property type="match status" value="1"/>
</dbReference>
<accession>A0ABY5R8S0</accession>
<evidence type="ECO:0000259" key="1">
    <source>
        <dbReference type="PROSITE" id="PS50075"/>
    </source>
</evidence>
<sequence length="77" mass="8804">MSNSDIEKFIFNNLERMGAKNLKKDSIILNVGIDSLDLVEMVTDLEEHFSIEISDDELMSIKTINDVIEMVTKKITK</sequence>
<dbReference type="Proteomes" id="UP001059252">
    <property type="component" value="Chromosome"/>
</dbReference>
<dbReference type="PROSITE" id="PS50075">
    <property type="entry name" value="CARRIER"/>
    <property type="match status" value="1"/>
</dbReference>
<evidence type="ECO:0000313" key="3">
    <source>
        <dbReference type="Proteomes" id="UP001059252"/>
    </source>
</evidence>
<organism evidence="2 3">
    <name type="scientific">Mycoplasma iguanae</name>
    <dbReference type="NCBI Taxonomy" id="292461"/>
    <lineage>
        <taxon>Bacteria</taxon>
        <taxon>Bacillati</taxon>
        <taxon>Mycoplasmatota</taxon>
        <taxon>Mollicutes</taxon>
        <taxon>Mycoplasmataceae</taxon>
        <taxon>Mycoplasma</taxon>
    </lineage>
</organism>
<dbReference type="InterPro" id="IPR036736">
    <property type="entry name" value="ACP-like_sf"/>
</dbReference>
<evidence type="ECO:0000313" key="2">
    <source>
        <dbReference type="EMBL" id="UVD81838.1"/>
    </source>
</evidence>
<dbReference type="Gene3D" id="1.10.1200.10">
    <property type="entry name" value="ACP-like"/>
    <property type="match status" value="1"/>
</dbReference>
<dbReference type="Pfam" id="PF00550">
    <property type="entry name" value="PP-binding"/>
    <property type="match status" value="1"/>
</dbReference>
<dbReference type="EMBL" id="CP102734">
    <property type="protein sequence ID" value="UVD81838.1"/>
    <property type="molecule type" value="Genomic_DNA"/>
</dbReference>